<protein>
    <recommendedName>
        <fullName evidence="2">Aminotransferase class V domain-containing protein</fullName>
    </recommendedName>
</protein>
<sequence length="155" mass="17441">MSEAELLSRVADCIEKVENEDGEVVLAVYDGIVSIPSIILPFEKLTRYFESKNILSCIDGAQVIGAIPVNLPTLAPDFFITNPHKWLCIQLLHQRVESWIHKTRPGTSDVTNYLCAPSSLELIDQIGGLTPLWNTTITLRKVPFKHFHHDNPVHE</sequence>
<evidence type="ECO:0000259" key="2">
    <source>
        <dbReference type="Pfam" id="PF00266"/>
    </source>
</evidence>
<keyword evidence="4" id="KW-1185">Reference proteome</keyword>
<evidence type="ECO:0000313" key="3">
    <source>
        <dbReference type="EMBL" id="ORY29237.1"/>
    </source>
</evidence>
<dbReference type="InterPro" id="IPR000192">
    <property type="entry name" value="Aminotrans_V_dom"/>
</dbReference>
<name>A0A1Y2B429_9FUNG</name>
<keyword evidence="1" id="KW-0663">Pyridoxal phosphate</keyword>
<dbReference type="AlphaFoldDB" id="A0A1Y2B429"/>
<proteinExistence type="predicted"/>
<dbReference type="PANTHER" id="PTHR43092">
    <property type="entry name" value="L-CYSTEINE DESULFHYDRASE"/>
    <property type="match status" value="1"/>
</dbReference>
<dbReference type="SUPFAM" id="SSF53383">
    <property type="entry name" value="PLP-dependent transferases"/>
    <property type="match status" value="1"/>
</dbReference>
<dbReference type="InterPro" id="IPR015424">
    <property type="entry name" value="PyrdxlP-dep_Trfase"/>
</dbReference>
<gene>
    <name evidence="3" type="ORF">BCR33DRAFT_793077</name>
</gene>
<dbReference type="Proteomes" id="UP000193642">
    <property type="component" value="Unassembled WGS sequence"/>
</dbReference>
<evidence type="ECO:0000313" key="4">
    <source>
        <dbReference type="Proteomes" id="UP000193642"/>
    </source>
</evidence>
<evidence type="ECO:0000256" key="1">
    <source>
        <dbReference type="ARBA" id="ARBA00022898"/>
    </source>
</evidence>
<organism evidence="3 4">
    <name type="scientific">Rhizoclosmatium globosum</name>
    <dbReference type="NCBI Taxonomy" id="329046"/>
    <lineage>
        <taxon>Eukaryota</taxon>
        <taxon>Fungi</taxon>
        <taxon>Fungi incertae sedis</taxon>
        <taxon>Chytridiomycota</taxon>
        <taxon>Chytridiomycota incertae sedis</taxon>
        <taxon>Chytridiomycetes</taxon>
        <taxon>Chytridiales</taxon>
        <taxon>Chytriomycetaceae</taxon>
        <taxon>Rhizoclosmatium</taxon>
    </lineage>
</organism>
<dbReference type="PANTHER" id="PTHR43092:SF2">
    <property type="entry name" value="HERCYNYLCYSTEINE SULFOXIDE LYASE"/>
    <property type="match status" value="1"/>
</dbReference>
<dbReference type="OrthoDB" id="5978656at2759"/>
<feature type="domain" description="Aminotransferase class V" evidence="2">
    <location>
        <begin position="36"/>
        <end position="87"/>
    </location>
</feature>
<dbReference type="STRING" id="329046.A0A1Y2B429"/>
<comment type="caution">
    <text evidence="3">The sequence shown here is derived from an EMBL/GenBank/DDBJ whole genome shotgun (WGS) entry which is preliminary data.</text>
</comment>
<dbReference type="Pfam" id="PF00266">
    <property type="entry name" value="Aminotran_5"/>
    <property type="match status" value="1"/>
</dbReference>
<dbReference type="InterPro" id="IPR015421">
    <property type="entry name" value="PyrdxlP-dep_Trfase_major"/>
</dbReference>
<dbReference type="EMBL" id="MCGO01000089">
    <property type="protein sequence ID" value="ORY29237.1"/>
    <property type="molecule type" value="Genomic_DNA"/>
</dbReference>
<reference evidence="3 4" key="1">
    <citation type="submission" date="2016-07" db="EMBL/GenBank/DDBJ databases">
        <title>Pervasive Adenine N6-methylation of Active Genes in Fungi.</title>
        <authorList>
            <consortium name="DOE Joint Genome Institute"/>
            <person name="Mondo S.J."/>
            <person name="Dannebaum R.O."/>
            <person name="Kuo R.C."/>
            <person name="Labutti K."/>
            <person name="Haridas S."/>
            <person name="Kuo A."/>
            <person name="Salamov A."/>
            <person name="Ahrendt S.R."/>
            <person name="Lipzen A."/>
            <person name="Sullivan W."/>
            <person name="Andreopoulos W.B."/>
            <person name="Clum A."/>
            <person name="Lindquist E."/>
            <person name="Daum C."/>
            <person name="Ramamoorthy G.K."/>
            <person name="Gryganskyi A."/>
            <person name="Culley D."/>
            <person name="Magnuson J.K."/>
            <person name="James T.Y."/>
            <person name="O'Malley M.A."/>
            <person name="Stajich J.E."/>
            <person name="Spatafora J.W."/>
            <person name="Visel A."/>
            <person name="Grigoriev I.V."/>
        </authorList>
    </citation>
    <scope>NUCLEOTIDE SEQUENCE [LARGE SCALE GENOMIC DNA]</scope>
    <source>
        <strain evidence="3 4">JEL800</strain>
    </source>
</reference>
<dbReference type="Gene3D" id="3.40.640.10">
    <property type="entry name" value="Type I PLP-dependent aspartate aminotransferase-like (Major domain)"/>
    <property type="match status" value="1"/>
</dbReference>
<accession>A0A1Y2B429</accession>